<dbReference type="AlphaFoldDB" id="A0A8J7FA48"/>
<sequence>MKNLFAGLPDDQTQEHFQEFLALPGAKLERIVSYGQSTPEGEWYDQDWGEWVMVLQGEAGLLLEQDHTLIHMKPGDQYFLPANCRHRVEWTLEEQPTIWLALHLKAD</sequence>
<protein>
    <submittedName>
        <fullName evidence="2">Cupin domain-containing protein</fullName>
    </submittedName>
</protein>
<dbReference type="InterPro" id="IPR013096">
    <property type="entry name" value="Cupin_2"/>
</dbReference>
<organism evidence="2 3">
    <name type="scientific">Pontibacterium sinense</name>
    <dbReference type="NCBI Taxonomy" id="2781979"/>
    <lineage>
        <taxon>Bacteria</taxon>
        <taxon>Pseudomonadati</taxon>
        <taxon>Pseudomonadota</taxon>
        <taxon>Gammaproteobacteria</taxon>
        <taxon>Oceanospirillales</taxon>
        <taxon>Oceanospirillaceae</taxon>
        <taxon>Pontibacterium</taxon>
    </lineage>
</organism>
<dbReference type="InterPro" id="IPR011051">
    <property type="entry name" value="RmlC_Cupin_sf"/>
</dbReference>
<dbReference type="SUPFAM" id="SSF51182">
    <property type="entry name" value="RmlC-like cupins"/>
    <property type="match status" value="1"/>
</dbReference>
<evidence type="ECO:0000259" key="1">
    <source>
        <dbReference type="Pfam" id="PF07883"/>
    </source>
</evidence>
<accession>A0A8J7FA48</accession>
<evidence type="ECO:0000313" key="3">
    <source>
        <dbReference type="Proteomes" id="UP000640333"/>
    </source>
</evidence>
<proteinExistence type="predicted"/>
<keyword evidence="3" id="KW-1185">Reference proteome</keyword>
<dbReference type="Proteomes" id="UP000640333">
    <property type="component" value="Unassembled WGS sequence"/>
</dbReference>
<comment type="caution">
    <text evidence="2">The sequence shown here is derived from an EMBL/GenBank/DDBJ whole genome shotgun (WGS) entry which is preliminary data.</text>
</comment>
<dbReference type="EMBL" id="JADEYS010000002">
    <property type="protein sequence ID" value="MBE9396232.1"/>
    <property type="molecule type" value="Genomic_DNA"/>
</dbReference>
<name>A0A8J7FA48_9GAMM</name>
<dbReference type="CDD" id="cd06981">
    <property type="entry name" value="cupin_reut_a1446"/>
    <property type="match status" value="1"/>
</dbReference>
<dbReference type="Pfam" id="PF07883">
    <property type="entry name" value="Cupin_2"/>
    <property type="match status" value="1"/>
</dbReference>
<feature type="domain" description="Cupin type-2" evidence="1">
    <location>
        <begin position="41"/>
        <end position="101"/>
    </location>
</feature>
<dbReference type="Gene3D" id="2.60.120.10">
    <property type="entry name" value="Jelly Rolls"/>
    <property type="match status" value="1"/>
</dbReference>
<reference evidence="2" key="1">
    <citation type="submission" date="2020-10" db="EMBL/GenBank/DDBJ databases">
        <title>Bacterium isolated from coastal waters sediment.</title>
        <authorList>
            <person name="Chen R.-J."/>
            <person name="Lu D.-C."/>
            <person name="Zhu K.-L."/>
            <person name="Du Z.-J."/>
        </authorList>
    </citation>
    <scope>NUCLEOTIDE SEQUENCE</scope>
    <source>
        <strain evidence="2">N1Y112</strain>
    </source>
</reference>
<gene>
    <name evidence="2" type="ORF">IOQ59_03030</name>
</gene>
<dbReference type="InterPro" id="IPR014710">
    <property type="entry name" value="RmlC-like_jellyroll"/>
</dbReference>
<dbReference type="RefSeq" id="WP_193951778.1">
    <property type="nucleotide sequence ID" value="NZ_JADEYS010000002.1"/>
</dbReference>
<evidence type="ECO:0000313" key="2">
    <source>
        <dbReference type="EMBL" id="MBE9396232.1"/>
    </source>
</evidence>